<feature type="region of interest" description="Disordered" evidence="2">
    <location>
        <begin position="175"/>
        <end position="258"/>
    </location>
</feature>
<dbReference type="EMBL" id="KN818342">
    <property type="protein sequence ID" value="KIL58267.1"/>
    <property type="molecule type" value="Genomic_DNA"/>
</dbReference>
<feature type="compositionally biased region" description="Basic and acidic residues" evidence="2">
    <location>
        <begin position="440"/>
        <end position="453"/>
    </location>
</feature>
<evidence type="ECO:0008006" key="7">
    <source>
        <dbReference type="Google" id="ProtNLM"/>
    </source>
</evidence>
<reference evidence="5 6" key="1">
    <citation type="submission" date="2014-04" db="EMBL/GenBank/DDBJ databases">
        <title>Evolutionary Origins and Diversification of the Mycorrhizal Mutualists.</title>
        <authorList>
            <consortium name="DOE Joint Genome Institute"/>
            <consortium name="Mycorrhizal Genomics Consortium"/>
            <person name="Kohler A."/>
            <person name="Kuo A."/>
            <person name="Nagy L.G."/>
            <person name="Floudas D."/>
            <person name="Copeland A."/>
            <person name="Barry K.W."/>
            <person name="Cichocki N."/>
            <person name="Veneault-Fourrey C."/>
            <person name="LaButti K."/>
            <person name="Lindquist E.A."/>
            <person name="Lipzen A."/>
            <person name="Lundell T."/>
            <person name="Morin E."/>
            <person name="Murat C."/>
            <person name="Riley R."/>
            <person name="Ohm R."/>
            <person name="Sun H."/>
            <person name="Tunlid A."/>
            <person name="Henrissat B."/>
            <person name="Grigoriev I.V."/>
            <person name="Hibbett D.S."/>
            <person name="Martin F."/>
        </authorList>
    </citation>
    <scope>NUCLEOTIDE SEQUENCE [LARGE SCALE GENOMIC DNA]</scope>
    <source>
        <strain evidence="5 6">Koide BX008</strain>
    </source>
</reference>
<proteinExistence type="predicted"/>
<feature type="domain" description="Ubinuclein middle" evidence="4">
    <location>
        <begin position="281"/>
        <end position="541"/>
    </location>
</feature>
<organism evidence="5 6">
    <name type="scientific">Amanita muscaria (strain Koide BX008)</name>
    <dbReference type="NCBI Taxonomy" id="946122"/>
    <lineage>
        <taxon>Eukaryota</taxon>
        <taxon>Fungi</taxon>
        <taxon>Dikarya</taxon>
        <taxon>Basidiomycota</taxon>
        <taxon>Agaricomycotina</taxon>
        <taxon>Agaricomycetes</taxon>
        <taxon>Agaricomycetidae</taxon>
        <taxon>Agaricales</taxon>
        <taxon>Pluteineae</taxon>
        <taxon>Amanitaceae</taxon>
        <taxon>Amanita</taxon>
    </lineage>
</organism>
<accession>A0A0C2WAI2</accession>
<dbReference type="AlphaFoldDB" id="A0A0C2WAI2"/>
<evidence type="ECO:0000313" key="5">
    <source>
        <dbReference type="EMBL" id="KIL58267.1"/>
    </source>
</evidence>
<feature type="compositionally biased region" description="Low complexity" evidence="2">
    <location>
        <begin position="193"/>
        <end position="213"/>
    </location>
</feature>
<dbReference type="InParanoid" id="A0A0C2WAI2"/>
<evidence type="ECO:0000256" key="1">
    <source>
        <dbReference type="ARBA" id="ARBA00022553"/>
    </source>
</evidence>
<feature type="region of interest" description="Disordered" evidence="2">
    <location>
        <begin position="1"/>
        <end position="139"/>
    </location>
</feature>
<feature type="compositionally biased region" description="Pro residues" evidence="2">
    <location>
        <begin position="23"/>
        <end position="43"/>
    </location>
</feature>
<dbReference type="STRING" id="946122.A0A0C2WAI2"/>
<keyword evidence="1" id="KW-0597">Phosphoprotein</keyword>
<evidence type="ECO:0000259" key="3">
    <source>
        <dbReference type="Pfam" id="PF08729"/>
    </source>
</evidence>
<dbReference type="Proteomes" id="UP000054549">
    <property type="component" value="Unassembled WGS sequence"/>
</dbReference>
<evidence type="ECO:0000259" key="4">
    <source>
        <dbReference type="Pfam" id="PF14075"/>
    </source>
</evidence>
<evidence type="ECO:0000256" key="2">
    <source>
        <dbReference type="SAM" id="MobiDB-lite"/>
    </source>
</evidence>
<feature type="domain" description="Hpc2-related" evidence="3">
    <location>
        <begin position="123"/>
        <end position="171"/>
    </location>
</feature>
<evidence type="ECO:0000313" key="6">
    <source>
        <dbReference type="Proteomes" id="UP000054549"/>
    </source>
</evidence>
<protein>
    <recommendedName>
        <fullName evidence="7">Ubinuclein middle domain-containing protein</fullName>
    </recommendedName>
</protein>
<dbReference type="HOGENOM" id="CLU_022330_0_0_1"/>
<name>A0A0C2WAI2_AMAMK</name>
<feature type="compositionally biased region" description="Polar residues" evidence="2">
    <location>
        <begin position="1"/>
        <end position="14"/>
    </location>
</feature>
<dbReference type="InterPro" id="IPR026947">
    <property type="entry name" value="UBN_middle_dom"/>
</dbReference>
<dbReference type="Pfam" id="PF08729">
    <property type="entry name" value="HUN"/>
    <property type="match status" value="1"/>
</dbReference>
<dbReference type="InterPro" id="IPR014840">
    <property type="entry name" value="HRD"/>
</dbReference>
<dbReference type="OrthoDB" id="5576775at2759"/>
<feature type="compositionally biased region" description="Basic residues" evidence="2">
    <location>
        <begin position="121"/>
        <end position="130"/>
    </location>
</feature>
<dbReference type="Pfam" id="PF14075">
    <property type="entry name" value="UBN_AB"/>
    <property type="match status" value="1"/>
</dbReference>
<feature type="region of interest" description="Disordered" evidence="2">
    <location>
        <begin position="401"/>
        <end position="474"/>
    </location>
</feature>
<keyword evidence="6" id="KW-1185">Reference proteome</keyword>
<sequence>MTSLAAVLDNSNEALAQKRPSDFHPPSPLDHPPQSPSPPPPHSPSHSSPSPAPANPSDPVPPPPPPLQTIRLEITLGGPEKYEVDVAAMAKQSGQRPPTPVVQTKPEEVSSGGESDVQEGKKKKRKRKKNTGSEYYDITDPFIDDSELAIDERTWFAQTKQQGFYVSSGEVALLKDKSKKPKSKKPASTVPISTTNPTATTSTANTTTNTSSKSKQENGGSRDYPIPVGDESTAMDDGSGGANTSSLKSDEDGEEVGQKRKRYITVVDHSGKRRKVVDVVEMQVEIEALKEVIAKENWAQKGKFPTGLKPLLANIAMLAVKSGEYEDHFFNLMPTLFPYNKFTMMKLIKRTVFQDHVKYLVDKQEILLKELTELAKAGFAKAEEEWEKSVQAWDKRQEKARLEAAAAAAGGGAGGEPDGDVSAAATPTRHPTEEMDVDGESAREKDKDKDKDGGGGGQAPATAPGKDSHPPSKKYRLTESMKAIVWQLVMLSNECCRLENEKNSLEGSVIQVSEQGSRKVLYQKIVAAFPEGWMSSGQISRDVSSMKKKFEKEAMENEAGNA</sequence>
<feature type="compositionally biased region" description="Pro residues" evidence="2">
    <location>
        <begin position="50"/>
        <end position="67"/>
    </location>
</feature>
<gene>
    <name evidence="5" type="ORF">M378DRAFT_15646</name>
</gene>